<keyword evidence="5" id="KW-1185">Reference proteome</keyword>
<evidence type="ECO:0000313" key="4">
    <source>
        <dbReference type="EMBL" id="PHT27895.1"/>
    </source>
</evidence>
<dbReference type="STRING" id="33114.A0A2G2V4J0"/>
<dbReference type="Pfam" id="PF22486">
    <property type="entry name" value="MATH_2"/>
    <property type="match status" value="1"/>
</dbReference>
<dbReference type="InterPro" id="IPR002083">
    <property type="entry name" value="MATH/TRAF_dom"/>
</dbReference>
<gene>
    <name evidence="4" type="ORF">CQW23_32503</name>
</gene>
<dbReference type="PANTHER" id="PTHR13261">
    <property type="entry name" value="BRCA2 AND CDKN1A INTERACTING PROTEIN"/>
    <property type="match status" value="1"/>
</dbReference>
<feature type="compositionally biased region" description="Polar residues" evidence="2">
    <location>
        <begin position="1"/>
        <end position="29"/>
    </location>
</feature>
<accession>A0A2G2V4J0</accession>
<evidence type="ECO:0000256" key="2">
    <source>
        <dbReference type="SAM" id="MobiDB-lite"/>
    </source>
</evidence>
<feature type="region of interest" description="Disordered" evidence="2">
    <location>
        <begin position="1"/>
        <end position="51"/>
    </location>
</feature>
<dbReference type="InterPro" id="IPR008974">
    <property type="entry name" value="TRAF-like"/>
</dbReference>
<reference evidence="4 5" key="1">
    <citation type="journal article" date="2017" name="Genome Biol.">
        <title>New reference genome sequences of hot pepper reveal the massive evolution of plant disease-resistance genes by retroduplication.</title>
        <authorList>
            <person name="Kim S."/>
            <person name="Park J."/>
            <person name="Yeom S.I."/>
            <person name="Kim Y.M."/>
            <person name="Seo E."/>
            <person name="Kim K.T."/>
            <person name="Kim M.S."/>
            <person name="Lee J.M."/>
            <person name="Cheong K."/>
            <person name="Shin H.S."/>
            <person name="Kim S.B."/>
            <person name="Han K."/>
            <person name="Lee J."/>
            <person name="Park M."/>
            <person name="Lee H.A."/>
            <person name="Lee H.Y."/>
            <person name="Lee Y."/>
            <person name="Oh S."/>
            <person name="Lee J.H."/>
            <person name="Choi E."/>
            <person name="Choi E."/>
            <person name="Lee S.E."/>
            <person name="Jeon J."/>
            <person name="Kim H."/>
            <person name="Choi G."/>
            <person name="Song H."/>
            <person name="Lee J."/>
            <person name="Lee S.C."/>
            <person name="Kwon J.K."/>
            <person name="Lee H.Y."/>
            <person name="Koo N."/>
            <person name="Hong Y."/>
            <person name="Kim R.W."/>
            <person name="Kang W.H."/>
            <person name="Huh J.H."/>
            <person name="Kang B.C."/>
            <person name="Yang T.J."/>
            <person name="Lee Y.H."/>
            <person name="Bennetzen J.L."/>
            <person name="Choi D."/>
        </authorList>
    </citation>
    <scope>NUCLEOTIDE SEQUENCE [LARGE SCALE GENOMIC DNA]</scope>
    <source>
        <strain evidence="5">cv. PBC81</strain>
    </source>
</reference>
<dbReference type="Pfam" id="PF13862">
    <property type="entry name" value="BCCIP"/>
    <property type="match status" value="1"/>
</dbReference>
<evidence type="ECO:0000313" key="5">
    <source>
        <dbReference type="Proteomes" id="UP000224567"/>
    </source>
</evidence>
<dbReference type="AlphaFoldDB" id="A0A2G2V4J0"/>
<dbReference type="InterPro" id="IPR025602">
    <property type="entry name" value="BCP1_family"/>
</dbReference>
<dbReference type="CDD" id="cd00121">
    <property type="entry name" value="MATH"/>
    <property type="match status" value="1"/>
</dbReference>
<comment type="caution">
    <text evidence="4">The sequence shown here is derived from an EMBL/GenBank/DDBJ whole genome shotgun (WGS) entry which is preliminary data.</text>
</comment>
<dbReference type="Gene3D" id="2.60.210.10">
    <property type="entry name" value="Apoptosis, Tumor Necrosis Factor Receptor Associated Protein 2, Chain A"/>
    <property type="match status" value="1"/>
</dbReference>
<dbReference type="PANTHER" id="PTHR13261:SF0">
    <property type="entry name" value="BRCA2 AND CDKN1A-INTERACTING PROTEIN"/>
    <property type="match status" value="1"/>
</dbReference>
<dbReference type="PROSITE" id="PS50144">
    <property type="entry name" value="MATH"/>
    <property type="match status" value="1"/>
</dbReference>
<dbReference type="SUPFAM" id="SSF49599">
    <property type="entry name" value="TRAF domain-like"/>
    <property type="match status" value="1"/>
</dbReference>
<reference evidence="5" key="2">
    <citation type="journal article" date="2017" name="J. Anim. Genet.">
        <title>Multiple reference genome sequences of hot pepper reveal the massive evolution of plant disease resistance genes by retroduplication.</title>
        <authorList>
            <person name="Kim S."/>
            <person name="Park J."/>
            <person name="Yeom S.-I."/>
            <person name="Kim Y.-M."/>
            <person name="Seo E."/>
            <person name="Kim K.-T."/>
            <person name="Kim M.-S."/>
            <person name="Lee J.M."/>
            <person name="Cheong K."/>
            <person name="Shin H.-S."/>
            <person name="Kim S.-B."/>
            <person name="Han K."/>
            <person name="Lee J."/>
            <person name="Park M."/>
            <person name="Lee H.-A."/>
            <person name="Lee H.-Y."/>
            <person name="Lee Y."/>
            <person name="Oh S."/>
            <person name="Lee J.H."/>
            <person name="Choi E."/>
            <person name="Choi E."/>
            <person name="Lee S.E."/>
            <person name="Jeon J."/>
            <person name="Kim H."/>
            <person name="Choi G."/>
            <person name="Song H."/>
            <person name="Lee J."/>
            <person name="Lee S.-C."/>
            <person name="Kwon J.-K."/>
            <person name="Lee H.-Y."/>
            <person name="Koo N."/>
            <person name="Hong Y."/>
            <person name="Kim R.W."/>
            <person name="Kang W.-H."/>
            <person name="Huh J.H."/>
            <person name="Kang B.-C."/>
            <person name="Yang T.-J."/>
            <person name="Lee Y.-H."/>
            <person name="Bennetzen J.L."/>
            <person name="Choi D."/>
        </authorList>
    </citation>
    <scope>NUCLEOTIDE SEQUENCE [LARGE SCALE GENOMIC DNA]</scope>
    <source>
        <strain evidence="5">cv. PBC81</strain>
    </source>
</reference>
<dbReference type="OrthoDB" id="27543at2759"/>
<comment type="similarity">
    <text evidence="1">Belongs to the BCP1 family.</text>
</comment>
<organism evidence="4 5">
    <name type="scientific">Capsicum baccatum</name>
    <name type="common">Peruvian pepper</name>
    <dbReference type="NCBI Taxonomy" id="33114"/>
    <lineage>
        <taxon>Eukaryota</taxon>
        <taxon>Viridiplantae</taxon>
        <taxon>Streptophyta</taxon>
        <taxon>Embryophyta</taxon>
        <taxon>Tracheophyta</taxon>
        <taxon>Spermatophyta</taxon>
        <taxon>Magnoliopsida</taxon>
        <taxon>eudicotyledons</taxon>
        <taxon>Gunneridae</taxon>
        <taxon>Pentapetalae</taxon>
        <taxon>asterids</taxon>
        <taxon>lamiids</taxon>
        <taxon>Solanales</taxon>
        <taxon>Solanaceae</taxon>
        <taxon>Solanoideae</taxon>
        <taxon>Capsiceae</taxon>
        <taxon>Capsicum</taxon>
    </lineage>
</organism>
<dbReference type="EMBL" id="MLFT02000298">
    <property type="protein sequence ID" value="PHT27895.1"/>
    <property type="molecule type" value="Genomic_DNA"/>
</dbReference>
<proteinExistence type="inferred from homology"/>
<dbReference type="Proteomes" id="UP000224567">
    <property type="component" value="Unassembled WGS sequence"/>
</dbReference>
<dbReference type="GO" id="GO:0005634">
    <property type="term" value="C:nucleus"/>
    <property type="evidence" value="ECO:0007669"/>
    <property type="project" value="TreeGrafter"/>
</dbReference>
<protein>
    <submittedName>
        <fullName evidence="4">Protein BCCIP-like protein</fullName>
    </submittedName>
</protein>
<name>A0A2G2V4J0_CAPBA</name>
<feature type="compositionally biased region" description="Basic and acidic residues" evidence="2">
    <location>
        <begin position="30"/>
        <end position="43"/>
    </location>
</feature>
<evidence type="ECO:0000256" key="1">
    <source>
        <dbReference type="ARBA" id="ARBA00006781"/>
    </source>
</evidence>
<feature type="domain" description="MATH" evidence="3">
    <location>
        <begin position="301"/>
        <end position="435"/>
    </location>
</feature>
<sequence>MARIASNNKVTHKVQNSRFPGNNLPSSSDGRMENHGQIDKSEDSSSSDDEEIDGTVQANFEFFDPKPSDFHGVKVLLQTYLDDKQWDLSGFVDVILGQPTVGTVVKIENDEDDGIYSIVTALNLGRYKDPECMVDLKEFLLKACHQKDVVSKLSLFLGDQANDVGLLVSQRVVNLPPQLLPHLYDALFDEVSWATEDEPTEELQKSFCFKFYLIISKIYKHKNADKQKGPSGDQTIVYIKAEDEIFHELSSWSFSFPLLTQLVRTDENATWWGILANVDGFWCRPPCMCQQRVVFVIRLAQVEEMIYMANFATAKVEGTGKICLKMTSEKVLTLNNVLKMIIHPDGNGDGQGHISVYLAIVGPSSLHADWEVNASFRFLISDQIHDNYTVMKGMERRFRNIKTEWGYSKCISHETFKDPSNGYLVNDECIFGVDVYVIKNQRIGECLSLNDADPYKHEWKIAEFTKLTNKEYSEEFTVKGL</sequence>
<evidence type="ECO:0000259" key="3">
    <source>
        <dbReference type="PROSITE" id="PS50144"/>
    </source>
</evidence>